<dbReference type="InterPro" id="IPR011333">
    <property type="entry name" value="SKP1/BTB/POZ_sf"/>
</dbReference>
<dbReference type="Proteomes" id="UP000756132">
    <property type="component" value="Chromosome 6"/>
</dbReference>
<proteinExistence type="predicted"/>
<reference evidence="2" key="2">
    <citation type="journal article" date="2022" name="Microb. Genom.">
        <title>A chromosome-scale genome assembly of the tomato pathogen Cladosporium fulvum reveals a compartmentalized genome architecture and the presence of a dispensable chromosome.</title>
        <authorList>
            <person name="Zaccaron A.Z."/>
            <person name="Chen L.H."/>
            <person name="Samaras A."/>
            <person name="Stergiopoulos I."/>
        </authorList>
    </citation>
    <scope>NUCLEOTIDE SEQUENCE</scope>
    <source>
        <strain evidence="2">Race5_Kim</strain>
    </source>
</reference>
<dbReference type="GeneID" id="71986813"/>
<dbReference type="PROSITE" id="PS50097">
    <property type="entry name" value="BTB"/>
    <property type="match status" value="2"/>
</dbReference>
<organism evidence="2 3">
    <name type="scientific">Passalora fulva</name>
    <name type="common">Tomato leaf mold</name>
    <name type="synonym">Cladosporium fulvum</name>
    <dbReference type="NCBI Taxonomy" id="5499"/>
    <lineage>
        <taxon>Eukaryota</taxon>
        <taxon>Fungi</taxon>
        <taxon>Dikarya</taxon>
        <taxon>Ascomycota</taxon>
        <taxon>Pezizomycotina</taxon>
        <taxon>Dothideomycetes</taxon>
        <taxon>Dothideomycetidae</taxon>
        <taxon>Mycosphaerellales</taxon>
        <taxon>Mycosphaerellaceae</taxon>
        <taxon>Fulvia</taxon>
    </lineage>
</organism>
<protein>
    <recommendedName>
        <fullName evidence="1">BTB domain-containing protein</fullName>
    </recommendedName>
</protein>
<dbReference type="PANTHER" id="PTHR47843">
    <property type="entry name" value="BTB DOMAIN-CONTAINING PROTEIN-RELATED"/>
    <property type="match status" value="1"/>
</dbReference>
<dbReference type="Gene3D" id="3.30.710.10">
    <property type="entry name" value="Potassium Channel Kv1.1, Chain A"/>
    <property type="match status" value="2"/>
</dbReference>
<dbReference type="EMBL" id="CP090168">
    <property type="protein sequence ID" value="UJO19249.1"/>
    <property type="molecule type" value="Genomic_DNA"/>
</dbReference>
<name>A0A9Q8PB57_PASFU</name>
<dbReference type="OrthoDB" id="3650636at2759"/>
<dbReference type="AlphaFoldDB" id="A0A9Q8PB57"/>
<feature type="domain" description="BTB" evidence="1">
    <location>
        <begin position="48"/>
        <end position="118"/>
    </location>
</feature>
<reference evidence="2" key="1">
    <citation type="submission" date="2021-12" db="EMBL/GenBank/DDBJ databases">
        <authorList>
            <person name="Zaccaron A."/>
            <person name="Stergiopoulos I."/>
        </authorList>
    </citation>
    <scope>NUCLEOTIDE SEQUENCE</scope>
    <source>
        <strain evidence="2">Race5_Kim</strain>
    </source>
</reference>
<evidence type="ECO:0000313" key="3">
    <source>
        <dbReference type="Proteomes" id="UP000756132"/>
    </source>
</evidence>
<dbReference type="RefSeq" id="XP_047763615.1">
    <property type="nucleotide sequence ID" value="XM_047906083.1"/>
</dbReference>
<dbReference type="KEGG" id="ffu:CLAFUR5_06935"/>
<dbReference type="SUPFAM" id="SSF54695">
    <property type="entry name" value="POZ domain"/>
    <property type="match status" value="2"/>
</dbReference>
<gene>
    <name evidence="2" type="ORF">CLAFUR5_06935</name>
</gene>
<dbReference type="PANTHER" id="PTHR47843:SF2">
    <property type="entry name" value="BTB DOMAIN-CONTAINING PROTEIN"/>
    <property type="match status" value="1"/>
</dbReference>
<accession>A0A9Q8PB57</accession>
<evidence type="ECO:0000313" key="2">
    <source>
        <dbReference type="EMBL" id="UJO19249.1"/>
    </source>
</evidence>
<dbReference type="InterPro" id="IPR000210">
    <property type="entry name" value="BTB/POZ_dom"/>
</dbReference>
<evidence type="ECO:0000259" key="1">
    <source>
        <dbReference type="PROSITE" id="PS50097"/>
    </source>
</evidence>
<sequence length="373" mass="42864">MAFSALLNTDFGRLSTSQAIYHRFIPSHANSHPNKMKDIRKSTEAFLHDQTIAIALENCSQTFTLSKAMLCNASSYFSAALNGHFRESTDHILRLPGCDENVLIFFVYYLTHHEKLPTLGSEDENEDEGAEKLSDFDPNSTWSQRVIFAIRLWRFADACLMPKLQNKAMRLCCTELKNVRVNASIARAAFEGTSMESPLRKAVIDEAMWDWIPRGPKESEAYEAMMNEVGAIPGVFSCFYRAQETQKMGFWEEKPSSGESWERYRSRIVLNAGVNEGILEHLQMRLHISAYLEDELITITLENSLTTFRVWKLLLFGAPDYFRKALEGRFVEAESRTLRLPGHDEDLVRVLLFYLHNGSILDFRRRDIGRIRL</sequence>
<keyword evidence="3" id="KW-1185">Reference proteome</keyword>
<feature type="domain" description="BTB" evidence="1">
    <location>
        <begin position="293"/>
        <end position="360"/>
    </location>
</feature>